<feature type="domain" description="DUF8041" evidence="3">
    <location>
        <begin position="180"/>
        <end position="212"/>
    </location>
</feature>
<dbReference type="EnsemblPlants" id="ORUFI08G00870.1">
    <property type="protein sequence ID" value="ORUFI08G00870.1"/>
    <property type="gene ID" value="ORUFI08G00870"/>
</dbReference>
<dbReference type="STRING" id="4529.A0A0E0QDI6"/>
<reference evidence="4" key="2">
    <citation type="submission" date="2015-06" db="UniProtKB">
        <authorList>
            <consortium name="EnsemblPlants"/>
        </authorList>
    </citation>
    <scope>IDENTIFICATION</scope>
</reference>
<accession>A0A0E0QDI6</accession>
<sequence>MYSQDYHWDTAFLPVPFVLGANVFVCLSPRRRGRGRRGIAPGRTLTRRARPLRPRAAPVRRRGGKTQHPSAVSATDAYTARWRYMVACSRASGRIVNKSSGKLTSWSTMASTEKERRSYRAAADALHDPNVDMLDVGLSGPQLYDSDSPAATGVSPAPAAATTTIVVSHAKGSNSSAACKCVKRNDTIWGAWFFFTHYFKPVMLADKNGKAKAPIAVGTCSTTWSTCICGCSRSGQRMPWGRCTCGEDVVAAAPPHLVPAGPLRNPDRREEGSLPGRRRSSSIFLVRNEEEPAGWDDPKAPAPEDEEEESAFMVSSLREWRLMAARREL</sequence>
<evidence type="ECO:0000256" key="1">
    <source>
        <dbReference type="SAM" id="MobiDB-lite"/>
    </source>
</evidence>
<feature type="compositionally biased region" description="Basic residues" evidence="1">
    <location>
        <begin position="45"/>
        <end position="65"/>
    </location>
</feature>
<feature type="region of interest" description="Disordered" evidence="1">
    <location>
        <begin position="33"/>
        <end position="72"/>
    </location>
</feature>
<reference evidence="5" key="1">
    <citation type="submission" date="2013-06" db="EMBL/GenBank/DDBJ databases">
        <authorList>
            <person name="Zhao Q."/>
        </authorList>
    </citation>
    <scope>NUCLEOTIDE SEQUENCE</scope>
    <source>
        <strain evidence="5">cv. W1943</strain>
    </source>
</reference>
<dbReference type="Pfam" id="PF26145">
    <property type="entry name" value="DUF8041"/>
    <property type="match status" value="1"/>
</dbReference>
<dbReference type="HOGENOM" id="CLU_1035798_0_0_1"/>
<dbReference type="Gramene" id="ORUFI08G00870.1">
    <property type="protein sequence ID" value="ORUFI08G00870.1"/>
    <property type="gene ID" value="ORUFI08G00870"/>
</dbReference>
<dbReference type="eggNOG" id="ENOG502QREX">
    <property type="taxonomic scope" value="Eukaryota"/>
</dbReference>
<keyword evidence="5" id="KW-1185">Reference proteome</keyword>
<dbReference type="AlphaFoldDB" id="A0A0E0QDI6"/>
<evidence type="ECO:0000313" key="5">
    <source>
        <dbReference type="Proteomes" id="UP000008022"/>
    </source>
</evidence>
<proteinExistence type="predicted"/>
<dbReference type="InterPro" id="IPR058354">
    <property type="entry name" value="DUF8041"/>
</dbReference>
<dbReference type="OMA" id="WRYMVAC"/>
<keyword evidence="2" id="KW-0472">Membrane</keyword>
<name>A0A0E0QDI6_ORYRU</name>
<evidence type="ECO:0000256" key="2">
    <source>
        <dbReference type="SAM" id="Phobius"/>
    </source>
</evidence>
<evidence type="ECO:0000259" key="3">
    <source>
        <dbReference type="Pfam" id="PF26145"/>
    </source>
</evidence>
<organism evidence="4 5">
    <name type="scientific">Oryza rufipogon</name>
    <name type="common">Brownbeard rice</name>
    <name type="synonym">Asian wild rice</name>
    <dbReference type="NCBI Taxonomy" id="4529"/>
    <lineage>
        <taxon>Eukaryota</taxon>
        <taxon>Viridiplantae</taxon>
        <taxon>Streptophyta</taxon>
        <taxon>Embryophyta</taxon>
        <taxon>Tracheophyta</taxon>
        <taxon>Spermatophyta</taxon>
        <taxon>Magnoliopsida</taxon>
        <taxon>Liliopsida</taxon>
        <taxon>Poales</taxon>
        <taxon>Poaceae</taxon>
        <taxon>BOP clade</taxon>
        <taxon>Oryzoideae</taxon>
        <taxon>Oryzeae</taxon>
        <taxon>Oryzinae</taxon>
        <taxon>Oryza</taxon>
    </lineage>
</organism>
<feature type="transmembrane region" description="Helical" evidence="2">
    <location>
        <begin position="6"/>
        <end position="27"/>
    </location>
</feature>
<dbReference type="Proteomes" id="UP000008022">
    <property type="component" value="Unassembled WGS sequence"/>
</dbReference>
<protein>
    <recommendedName>
        <fullName evidence="3">DUF8041 domain-containing protein</fullName>
    </recommendedName>
</protein>
<feature type="region of interest" description="Disordered" evidence="1">
    <location>
        <begin position="256"/>
        <end position="312"/>
    </location>
</feature>
<keyword evidence="2" id="KW-1133">Transmembrane helix</keyword>
<dbReference type="PANTHER" id="PTHR33981">
    <property type="entry name" value="EXPRESSED PROTEIN"/>
    <property type="match status" value="1"/>
</dbReference>
<dbReference type="PANTHER" id="PTHR33981:SF15">
    <property type="entry name" value="HSP20-LIKE CHAPERONES SUPERFAMILY PROTEIN"/>
    <property type="match status" value="1"/>
</dbReference>
<evidence type="ECO:0000313" key="4">
    <source>
        <dbReference type="EnsemblPlants" id="ORUFI08G00870.1"/>
    </source>
</evidence>
<keyword evidence="2" id="KW-0812">Transmembrane</keyword>